<dbReference type="GO" id="GO:0006753">
    <property type="term" value="P:nucleoside phosphate metabolic process"/>
    <property type="evidence" value="ECO:0007669"/>
    <property type="project" value="TreeGrafter"/>
</dbReference>
<dbReference type="PROSITE" id="PS00893">
    <property type="entry name" value="NUDIX_BOX"/>
    <property type="match status" value="1"/>
</dbReference>
<dbReference type="GO" id="GO:0019693">
    <property type="term" value="P:ribose phosphate metabolic process"/>
    <property type="evidence" value="ECO:0007669"/>
    <property type="project" value="TreeGrafter"/>
</dbReference>
<dbReference type="NCBIfam" id="NF008736">
    <property type="entry name" value="PRK11762.1"/>
    <property type="match status" value="1"/>
</dbReference>
<proteinExistence type="predicted"/>
<dbReference type="GO" id="GO:0019144">
    <property type="term" value="F:ADP-sugar diphosphatase activity"/>
    <property type="evidence" value="ECO:0007669"/>
    <property type="project" value="TreeGrafter"/>
</dbReference>
<dbReference type="AlphaFoldDB" id="A0AAW8B1K0"/>
<dbReference type="PROSITE" id="PS51462">
    <property type="entry name" value="NUDIX"/>
    <property type="match status" value="1"/>
</dbReference>
<keyword evidence="5" id="KW-1185">Reference proteome</keyword>
<evidence type="ECO:0000256" key="2">
    <source>
        <dbReference type="ARBA" id="ARBA00022801"/>
    </source>
</evidence>
<name>A0AAW8B1K0_9GAMM</name>
<evidence type="ECO:0000313" key="4">
    <source>
        <dbReference type="EMBL" id="MDP1520352.1"/>
    </source>
</evidence>
<dbReference type="GO" id="GO:0005829">
    <property type="term" value="C:cytosol"/>
    <property type="evidence" value="ECO:0007669"/>
    <property type="project" value="TreeGrafter"/>
</dbReference>
<accession>A0AAW8B1K0</accession>
<dbReference type="InterPro" id="IPR020084">
    <property type="entry name" value="NUDIX_hydrolase_CS"/>
</dbReference>
<dbReference type="EMBL" id="JAUUUU010000002">
    <property type="protein sequence ID" value="MDP1520352.1"/>
    <property type="molecule type" value="Genomic_DNA"/>
</dbReference>
<dbReference type="Pfam" id="PF00293">
    <property type="entry name" value="NUDIX"/>
    <property type="match status" value="1"/>
</dbReference>
<dbReference type="PANTHER" id="PTHR11839:SF12">
    <property type="entry name" value="ADP COMPOUNDS HYDROLASE NUDE"/>
    <property type="match status" value="1"/>
</dbReference>
<dbReference type="InterPro" id="IPR015797">
    <property type="entry name" value="NUDIX_hydrolase-like_dom_sf"/>
</dbReference>
<evidence type="ECO:0000259" key="3">
    <source>
        <dbReference type="PROSITE" id="PS51462"/>
    </source>
</evidence>
<evidence type="ECO:0000313" key="5">
    <source>
        <dbReference type="Proteomes" id="UP001178354"/>
    </source>
</evidence>
<reference evidence="4" key="1">
    <citation type="journal article" date="2010" name="Int. J. Syst. Evol. Microbiol.">
        <title>Porticoccus litoralis gen. nov., sp. nov., a gammaproteobacterium isolated from the Yellow Sea.</title>
        <authorList>
            <person name="Oh H.M."/>
            <person name="Kim H."/>
            <person name="Kim K.M."/>
            <person name="Min G.S."/>
            <person name="Cho J.C."/>
        </authorList>
    </citation>
    <scope>NUCLEOTIDE SEQUENCE</scope>
    <source>
        <strain evidence="4">DSM 25064</strain>
    </source>
</reference>
<dbReference type="InterPro" id="IPR000086">
    <property type="entry name" value="NUDIX_hydrolase_dom"/>
</dbReference>
<reference evidence="4" key="2">
    <citation type="submission" date="2023-08" db="EMBL/GenBank/DDBJ databases">
        <authorList>
            <person name="Luo J."/>
        </authorList>
    </citation>
    <scope>NUCLEOTIDE SEQUENCE</scope>
    <source>
        <strain evidence="4">DSM 25064</strain>
    </source>
</reference>
<dbReference type="EC" id="3.6.1.-" evidence="4"/>
<dbReference type="SUPFAM" id="SSF55811">
    <property type="entry name" value="Nudix"/>
    <property type="match status" value="1"/>
</dbReference>
<keyword evidence="2 4" id="KW-0378">Hydrolase</keyword>
<comment type="cofactor">
    <cofactor evidence="1">
        <name>Mg(2+)</name>
        <dbReference type="ChEBI" id="CHEBI:18420"/>
    </cofactor>
</comment>
<dbReference type="FunFam" id="3.90.79.10:FF:000006">
    <property type="entry name" value="ADP compounds hydrolase NudE"/>
    <property type="match status" value="1"/>
</dbReference>
<protein>
    <submittedName>
        <fullName evidence="4">ADP compounds hydrolase NudE</fullName>
        <ecNumber evidence="4">3.6.1.-</ecNumber>
    </submittedName>
</protein>
<gene>
    <name evidence="4" type="primary">nudE</name>
    <name evidence="4" type="ORF">Q8A57_05150</name>
</gene>
<dbReference type="Gene3D" id="3.90.79.10">
    <property type="entry name" value="Nucleoside Triphosphate Pyrophosphohydrolase"/>
    <property type="match status" value="1"/>
</dbReference>
<evidence type="ECO:0000256" key="1">
    <source>
        <dbReference type="ARBA" id="ARBA00001946"/>
    </source>
</evidence>
<dbReference type="RefSeq" id="WP_305169919.1">
    <property type="nucleotide sequence ID" value="NZ_JAUUUU010000002.1"/>
</dbReference>
<dbReference type="CDD" id="cd24156">
    <property type="entry name" value="NUDIX_ADPRase_NudE"/>
    <property type="match status" value="1"/>
</dbReference>
<dbReference type="PANTHER" id="PTHR11839">
    <property type="entry name" value="UDP/ADP-SUGAR PYROPHOSPHATASE"/>
    <property type="match status" value="1"/>
</dbReference>
<dbReference type="Proteomes" id="UP001178354">
    <property type="component" value="Unassembled WGS sequence"/>
</dbReference>
<sequence>MPTKPRILKRQALAKTALFSVEQMQLEFTNKERRTYERLMRPGRGAVLMVPMLDAETVLLVREYGAGIEDYHLSLPKGAIDEGETPLEAANRELMEEVGYGARRLELIKCLTLSPAYMEHDIQVVLAEELYKKSLPGDEPEPIEVVPWPIKDLQALAERDDVNEGRALAALYIVRDLLAARSGGIGSSV</sequence>
<organism evidence="4 5">
    <name type="scientific">Porticoccus litoralis</name>
    <dbReference type="NCBI Taxonomy" id="434086"/>
    <lineage>
        <taxon>Bacteria</taxon>
        <taxon>Pseudomonadati</taxon>
        <taxon>Pseudomonadota</taxon>
        <taxon>Gammaproteobacteria</taxon>
        <taxon>Cellvibrionales</taxon>
        <taxon>Porticoccaceae</taxon>
        <taxon>Porticoccus</taxon>
    </lineage>
</organism>
<feature type="domain" description="Nudix hydrolase" evidence="3">
    <location>
        <begin position="39"/>
        <end position="174"/>
    </location>
</feature>
<comment type="caution">
    <text evidence="4">The sequence shown here is derived from an EMBL/GenBank/DDBJ whole genome shotgun (WGS) entry which is preliminary data.</text>
</comment>